<accession>A0A7G2JZ55</accession>
<dbReference type="AlphaFoldDB" id="A0A7G2JZ55"/>
<organism evidence="1">
    <name type="scientific">Haemophilus influenzae HK1212</name>
    <dbReference type="NCBI Taxonomy" id="456482"/>
    <lineage>
        <taxon>Bacteria</taxon>
        <taxon>Pseudomonadati</taxon>
        <taxon>Pseudomonadota</taxon>
        <taxon>Gammaproteobacteria</taxon>
        <taxon>Pasteurellales</taxon>
        <taxon>Pasteurellaceae</taxon>
        <taxon>Haemophilus</taxon>
    </lineage>
</organism>
<reference evidence="1" key="1">
    <citation type="journal article" date="2010" name="Genomics">
        <title>Tracing phylogenomic events leading to diversity of Haemophilus influenzae and the emergence of Brazilian Purpuric Fever (BPF)-associated clones.</title>
        <authorList>
            <person name="Papazisi L."/>
            <person name="Ratnayake S."/>
            <person name="Remortel B.G."/>
            <person name="Bock G.R."/>
            <person name="Liang W."/>
            <person name="Saeed A.I."/>
            <person name="Liu J."/>
            <person name="Fleischmann R.D."/>
            <person name="Kilian M."/>
            <person name="Peterson S.N."/>
        </authorList>
    </citation>
    <scope>NUCLEOTIDE SEQUENCE [LARGE SCALE GENOMIC DNA]</scope>
    <source>
        <strain evidence="1">HK1212</strain>
    </source>
</reference>
<name>A0A7G2JZ55_HAEIF</name>
<gene>
    <name evidence="1" type="ORF">HAINFHK1212_1645</name>
</gene>
<feature type="non-terminal residue" evidence="1">
    <location>
        <position position="90"/>
    </location>
</feature>
<dbReference type="EMBL" id="ABFC01000574">
    <property type="protein sequence ID" value="EFA28718.1"/>
    <property type="molecule type" value="Genomic_DNA"/>
</dbReference>
<evidence type="ECO:0000313" key="1">
    <source>
        <dbReference type="EMBL" id="EFA28718.1"/>
    </source>
</evidence>
<sequence>MRYSMNKFVKTFQKLTALFIILNAIPKEVQADKVGEWHRQDCDSGIFSACIRFPNISSVTKYPSTKITTQRYLFPRDNPVSTTRPIDMAG</sequence>
<proteinExistence type="predicted"/>
<comment type="caution">
    <text evidence="1">The sequence shown here is derived from an EMBL/GenBank/DDBJ whole genome shotgun (WGS) entry which is preliminary data.</text>
</comment>
<protein>
    <submittedName>
        <fullName evidence="1">Uncharacterized protein</fullName>
    </submittedName>
</protein>